<protein>
    <submittedName>
        <fullName evidence="1">Uncharacterized protein</fullName>
    </submittedName>
</protein>
<dbReference type="InterPro" id="IPR054058">
    <property type="entry name" value="HTH_67"/>
</dbReference>
<comment type="caution">
    <text evidence="1">The sequence shown here is derived from an EMBL/GenBank/DDBJ whole genome shotgun (WGS) entry which is preliminary data.</text>
</comment>
<evidence type="ECO:0000313" key="2">
    <source>
        <dbReference type="Proteomes" id="UP001185069"/>
    </source>
</evidence>
<evidence type="ECO:0000313" key="1">
    <source>
        <dbReference type="EMBL" id="MDR6271037.1"/>
    </source>
</evidence>
<dbReference type="EMBL" id="JAVDQF010000001">
    <property type="protein sequence ID" value="MDR6271037.1"/>
    <property type="molecule type" value="Genomic_DNA"/>
</dbReference>
<reference evidence="1 2" key="1">
    <citation type="submission" date="2023-07" db="EMBL/GenBank/DDBJ databases">
        <title>Sequencing the genomes of 1000 actinobacteria strains.</title>
        <authorList>
            <person name="Klenk H.-P."/>
        </authorList>
    </citation>
    <scope>NUCLEOTIDE SEQUENCE [LARGE SCALE GENOMIC DNA]</scope>
    <source>
        <strain evidence="1 2">DSM 14555</strain>
    </source>
</reference>
<organism evidence="1 2">
    <name type="scientific">Arthrobacter russicus</name>
    <dbReference type="NCBI Taxonomy" id="172040"/>
    <lineage>
        <taxon>Bacteria</taxon>
        <taxon>Bacillati</taxon>
        <taxon>Actinomycetota</taxon>
        <taxon>Actinomycetes</taxon>
        <taxon>Micrococcales</taxon>
        <taxon>Micrococcaceae</taxon>
        <taxon>Arthrobacter</taxon>
    </lineage>
</organism>
<dbReference type="RefSeq" id="WP_309800568.1">
    <property type="nucleotide sequence ID" value="NZ_BAAAHY010000006.1"/>
</dbReference>
<dbReference type="NCBIfam" id="NF047719">
    <property type="entry name" value="SCO6745_fam_HTH"/>
    <property type="match status" value="1"/>
</dbReference>
<dbReference type="Proteomes" id="UP001185069">
    <property type="component" value="Unassembled WGS sequence"/>
</dbReference>
<sequence>MAKDALVSVGSKFMVSPEIRAAGEAIGMHGSALYFRGRVAALGEVNAVAAAEIMGIFQPSLIEHLWRKTAGVSAAEALSAYLGVCSAWGRSHLAGLSDPERLVELAGRVVDQTGISALALFGAWRRVERPEDPLAAAAFLLMLLRELRGGLHFAALAVQGLEIPWAMIADPALSSPKHFESLGWREADIEAANREAAAVPQLAERWAAAEELTVAAFRKRLSVLDDAEQAELTRLIAESDELSSAHSA</sequence>
<keyword evidence="2" id="KW-1185">Reference proteome</keyword>
<accession>A0ABU1JI34</accession>
<proteinExistence type="predicted"/>
<dbReference type="Pfam" id="PF21863">
    <property type="entry name" value="HTH_67"/>
    <property type="match status" value="1"/>
</dbReference>
<name>A0ABU1JI34_9MICC</name>
<gene>
    <name evidence="1" type="ORF">JOE69_003275</name>
</gene>